<dbReference type="EMBL" id="VOBR01000025">
    <property type="protein sequence ID" value="TWP47535.1"/>
    <property type="molecule type" value="Genomic_DNA"/>
</dbReference>
<dbReference type="Pfam" id="PF13646">
    <property type="entry name" value="HEAT_2"/>
    <property type="match status" value="1"/>
</dbReference>
<keyword evidence="2" id="KW-1185">Reference proteome</keyword>
<dbReference type="Proteomes" id="UP000316639">
    <property type="component" value="Unassembled WGS sequence"/>
</dbReference>
<dbReference type="InterPro" id="IPR016024">
    <property type="entry name" value="ARM-type_fold"/>
</dbReference>
<dbReference type="Gene3D" id="1.25.10.10">
    <property type="entry name" value="Leucine-rich Repeat Variant"/>
    <property type="match status" value="1"/>
</dbReference>
<dbReference type="AlphaFoldDB" id="A0A563ELA8"/>
<reference evidence="1 2" key="1">
    <citation type="submission" date="2019-07" db="EMBL/GenBank/DDBJ databases">
        <title>Lentzea xizangensis sp. nov., isolated from Qinghai-Tibetan Plateau Soils.</title>
        <authorList>
            <person name="Huang J."/>
        </authorList>
    </citation>
    <scope>NUCLEOTIDE SEQUENCE [LARGE SCALE GENOMIC DNA]</scope>
    <source>
        <strain evidence="1 2">FXJ1.1311</strain>
    </source>
</reference>
<dbReference type="OrthoDB" id="9824092at2"/>
<evidence type="ECO:0000313" key="2">
    <source>
        <dbReference type="Proteomes" id="UP000316639"/>
    </source>
</evidence>
<dbReference type="InterPro" id="IPR004155">
    <property type="entry name" value="PBS_lyase_HEAT"/>
</dbReference>
<dbReference type="SUPFAM" id="SSF48371">
    <property type="entry name" value="ARM repeat"/>
    <property type="match status" value="1"/>
</dbReference>
<protein>
    <submittedName>
        <fullName evidence="1">HEAT repeat domain-containing protein</fullName>
    </submittedName>
</protein>
<dbReference type="InterPro" id="IPR011989">
    <property type="entry name" value="ARM-like"/>
</dbReference>
<proteinExistence type="predicted"/>
<sequence length="566" mass="60011">MPRMRREPRCRGGLRARVGGRHRRTPVAVVPDPGGVGAMTRPFVAESRGLLSTAPVRLPGRELRTSDTAWIDLLGRADSLMVTVFPLDDGQDFDGLWVVAAQPGGRCHYERLDRNGQCVVRGLRPGSWDVGLLEAEHEPQVATTAPAPEFGTLLDAISDEDPIACCEALDALRDAARGETWSAIDIEPVVAQLSANGEAIVRKAAAELLGEVGGPSAAPPLLAAVDDPVWFVQHAAVVSLGLVGAAEISSTLQDVRGDAGRDPAVREAAEEVLARLGQVVHSGWEVHRPSADPVFADPPAPVHPARTAAAAARLLHRIDLPAGVVVEQDGVALLVNPHPSDRGTVVVAVRPGDEVAGLIGSLWSLGPDAHVHSGRFDELAQLRLPGVAATMGYDLRIMGERSTRSVHDLVASSAPVTVRNAAGDAEPATLLVVSDQDGRTVTIRRTGGDVVVAEVDGLGITDRRMVARLPIRTAAHHLLLAPLRWNHRTDRCEARLRLLDSDVVVGDCCLEVWGPGDLEPELADNVTASVPRADPDTAAVWTALAAEPGLHPRITTAIRTAPRGDW</sequence>
<evidence type="ECO:0000313" key="1">
    <source>
        <dbReference type="EMBL" id="TWP47535.1"/>
    </source>
</evidence>
<name>A0A563ELA8_9PSEU</name>
<comment type="caution">
    <text evidence="1">The sequence shown here is derived from an EMBL/GenBank/DDBJ whole genome shotgun (WGS) entry which is preliminary data.</text>
</comment>
<accession>A0A563ELA8</accession>
<organism evidence="1 2">
    <name type="scientific">Lentzea tibetensis</name>
    <dbReference type="NCBI Taxonomy" id="2591470"/>
    <lineage>
        <taxon>Bacteria</taxon>
        <taxon>Bacillati</taxon>
        <taxon>Actinomycetota</taxon>
        <taxon>Actinomycetes</taxon>
        <taxon>Pseudonocardiales</taxon>
        <taxon>Pseudonocardiaceae</taxon>
        <taxon>Lentzea</taxon>
    </lineage>
</organism>
<gene>
    <name evidence="1" type="ORF">FKR81_31730</name>
</gene>
<dbReference type="SMART" id="SM00567">
    <property type="entry name" value="EZ_HEAT"/>
    <property type="match status" value="2"/>
</dbReference>